<organism evidence="1 2">
    <name type="scientific">Brachionus plicatilis</name>
    <name type="common">Marine rotifer</name>
    <name type="synonym">Brachionus muelleri</name>
    <dbReference type="NCBI Taxonomy" id="10195"/>
    <lineage>
        <taxon>Eukaryota</taxon>
        <taxon>Metazoa</taxon>
        <taxon>Spiralia</taxon>
        <taxon>Gnathifera</taxon>
        <taxon>Rotifera</taxon>
        <taxon>Eurotatoria</taxon>
        <taxon>Monogononta</taxon>
        <taxon>Pseudotrocha</taxon>
        <taxon>Ploima</taxon>
        <taxon>Brachionidae</taxon>
        <taxon>Brachionus</taxon>
    </lineage>
</organism>
<reference evidence="1 2" key="1">
    <citation type="journal article" date="2018" name="Sci. Rep.">
        <title>Genomic signatures of local adaptation to the degree of environmental predictability in rotifers.</title>
        <authorList>
            <person name="Franch-Gras L."/>
            <person name="Hahn C."/>
            <person name="Garcia-Roger E.M."/>
            <person name="Carmona M.J."/>
            <person name="Serra M."/>
            <person name="Gomez A."/>
        </authorList>
    </citation>
    <scope>NUCLEOTIDE SEQUENCE [LARGE SCALE GENOMIC DNA]</scope>
    <source>
        <strain evidence="1">HYR1</strain>
    </source>
</reference>
<name>A0A3M7S805_BRAPC</name>
<evidence type="ECO:0000313" key="1">
    <source>
        <dbReference type="EMBL" id="RNA31954.1"/>
    </source>
</evidence>
<dbReference type="EMBL" id="REGN01001877">
    <property type="protein sequence ID" value="RNA31954.1"/>
    <property type="molecule type" value="Genomic_DNA"/>
</dbReference>
<comment type="caution">
    <text evidence="1">The sequence shown here is derived from an EMBL/GenBank/DDBJ whole genome shotgun (WGS) entry which is preliminary data.</text>
</comment>
<evidence type="ECO:0000313" key="2">
    <source>
        <dbReference type="Proteomes" id="UP000276133"/>
    </source>
</evidence>
<proteinExistence type="predicted"/>
<sequence>MFLNSFDDVLQKSRKFSFIYLLIIGPKINKFLAKSIVVVVKITATRASRVPVVYNPVCDKVEPSWTIFNKFSCNHLCMTPQLLKLTEKSVNLNFVLEFLYEISQCHFYHNKLMILPFKKVTVHSPL</sequence>
<accession>A0A3M7S805</accession>
<dbReference type="Proteomes" id="UP000276133">
    <property type="component" value="Unassembled WGS sequence"/>
</dbReference>
<dbReference type="AlphaFoldDB" id="A0A3M7S805"/>
<keyword evidence="2" id="KW-1185">Reference proteome</keyword>
<protein>
    <submittedName>
        <fullName evidence="1">Uncharacterized protein</fullName>
    </submittedName>
</protein>
<gene>
    <name evidence="1" type="ORF">BpHYR1_011134</name>
</gene>